<reference evidence="2 3" key="1">
    <citation type="journal article" date="2016" name="Nat. Commun.">
        <title>Thousands of microbial genomes shed light on interconnected biogeochemical processes in an aquifer system.</title>
        <authorList>
            <person name="Anantharaman K."/>
            <person name="Brown C.T."/>
            <person name="Hug L.A."/>
            <person name="Sharon I."/>
            <person name="Castelle C.J."/>
            <person name="Probst A.J."/>
            <person name="Thomas B.C."/>
            <person name="Singh A."/>
            <person name="Wilkins M.J."/>
            <person name="Karaoz U."/>
            <person name="Brodie E.L."/>
            <person name="Williams K.H."/>
            <person name="Hubbard S.S."/>
            <person name="Banfield J.F."/>
        </authorList>
    </citation>
    <scope>NUCLEOTIDE SEQUENCE [LARGE SCALE GENOMIC DNA]</scope>
</reference>
<feature type="domain" description="DUF4325" evidence="1">
    <location>
        <begin position="22"/>
        <end position="83"/>
    </location>
</feature>
<evidence type="ECO:0000313" key="2">
    <source>
        <dbReference type="EMBL" id="OGG34038.1"/>
    </source>
</evidence>
<name>A0A1F6BAY5_9BACT</name>
<evidence type="ECO:0000259" key="1">
    <source>
        <dbReference type="Pfam" id="PF14213"/>
    </source>
</evidence>
<sequence length="97" mass="11008">MDTITVSIKEKAGSFAENKDVARELRIKHIIPALKKNKTVVIDFSDVTGATQSFMHALISDTIRKFGEEVFDKLRFKNCSPLVKEVVTIVAEYMQEF</sequence>
<dbReference type="Pfam" id="PF14213">
    <property type="entry name" value="DUF4325"/>
    <property type="match status" value="1"/>
</dbReference>
<dbReference type="Proteomes" id="UP000176228">
    <property type="component" value="Unassembled WGS sequence"/>
</dbReference>
<accession>A0A1F6BAY5</accession>
<protein>
    <recommendedName>
        <fullName evidence="1">DUF4325 domain-containing protein</fullName>
    </recommendedName>
</protein>
<comment type="caution">
    <text evidence="2">The sequence shown here is derived from an EMBL/GenBank/DDBJ whole genome shotgun (WGS) entry which is preliminary data.</text>
</comment>
<dbReference type="STRING" id="1798391.A2968_07015"/>
<gene>
    <name evidence="2" type="ORF">A2968_07015</name>
</gene>
<proteinExistence type="predicted"/>
<dbReference type="InterPro" id="IPR025474">
    <property type="entry name" value="DUF4325"/>
</dbReference>
<dbReference type="EMBL" id="MFJU01000036">
    <property type="protein sequence ID" value="OGG34038.1"/>
    <property type="molecule type" value="Genomic_DNA"/>
</dbReference>
<dbReference type="AlphaFoldDB" id="A0A1F6BAY5"/>
<evidence type="ECO:0000313" key="3">
    <source>
        <dbReference type="Proteomes" id="UP000176228"/>
    </source>
</evidence>
<organism evidence="2 3">
    <name type="scientific">Candidatus Gottesmanbacteria bacterium RIFCSPLOWO2_01_FULL_42_22</name>
    <dbReference type="NCBI Taxonomy" id="1798391"/>
    <lineage>
        <taxon>Bacteria</taxon>
        <taxon>Candidatus Gottesmaniibacteriota</taxon>
    </lineage>
</organism>